<dbReference type="RefSeq" id="WP_184744234.1">
    <property type="nucleotide sequence ID" value="NZ_JACHGJ010000001.1"/>
</dbReference>
<sequence>MINRPLCGYCKRPVTDQYFRDYWGNMYCAVHLNREPQCDYCGRLISRELTKGGMTYSDGRRICGLCKATSVDKEDKGLRLLQLVHDVLAFQGIEISPFKPEFYLIDRSRLKKLGSKSETRGFARYTKETVNGKVTDFRLMIYILKGMPESSFISACAHELMHIWFYSRGLTGLSPRLEEGSCNYAAYLILKTLNSPEAAYRIHELMEDRSPVYGKGFQKVLKMVEGHGVPYWLEYLQKR</sequence>
<name>A0A841R945_9SPIO</name>
<proteinExistence type="predicted"/>
<reference evidence="2 3" key="1">
    <citation type="submission" date="2020-08" db="EMBL/GenBank/DDBJ databases">
        <title>Genomic Encyclopedia of Type Strains, Phase IV (KMG-IV): sequencing the most valuable type-strain genomes for metagenomic binning, comparative biology and taxonomic classification.</title>
        <authorList>
            <person name="Goeker M."/>
        </authorList>
    </citation>
    <scope>NUCLEOTIDE SEQUENCE [LARGE SCALE GENOMIC DNA]</scope>
    <source>
        <strain evidence="2 3">DSM 2461</strain>
    </source>
</reference>
<dbReference type="InterPro" id="IPR045218">
    <property type="entry name" value="DA1-like"/>
</dbReference>
<organism evidence="2 3">
    <name type="scientific">Spirochaeta isovalerica</name>
    <dbReference type="NCBI Taxonomy" id="150"/>
    <lineage>
        <taxon>Bacteria</taxon>
        <taxon>Pseudomonadati</taxon>
        <taxon>Spirochaetota</taxon>
        <taxon>Spirochaetia</taxon>
        <taxon>Spirochaetales</taxon>
        <taxon>Spirochaetaceae</taxon>
        <taxon>Spirochaeta</taxon>
    </lineage>
</organism>
<dbReference type="EMBL" id="JACHGJ010000001">
    <property type="protein sequence ID" value="MBB6479238.1"/>
    <property type="molecule type" value="Genomic_DNA"/>
</dbReference>
<feature type="domain" description="Protein DA1-like" evidence="1">
    <location>
        <begin position="141"/>
        <end position="192"/>
    </location>
</feature>
<dbReference type="PANTHER" id="PTHR24209">
    <property type="entry name" value="PROTEIN DA1-RELATED 2"/>
    <property type="match status" value="1"/>
</dbReference>
<accession>A0A841R945</accession>
<dbReference type="Pfam" id="PF12315">
    <property type="entry name" value="DA1-like"/>
    <property type="match status" value="1"/>
</dbReference>
<protein>
    <recommendedName>
        <fullName evidence="1">Protein DA1-like domain-containing protein</fullName>
    </recommendedName>
</protein>
<gene>
    <name evidence="2" type="ORF">HNR50_000871</name>
</gene>
<comment type="caution">
    <text evidence="2">The sequence shown here is derived from an EMBL/GenBank/DDBJ whole genome shotgun (WGS) entry which is preliminary data.</text>
</comment>
<dbReference type="Proteomes" id="UP000587760">
    <property type="component" value="Unassembled WGS sequence"/>
</dbReference>
<evidence type="ECO:0000313" key="2">
    <source>
        <dbReference type="EMBL" id="MBB6479238.1"/>
    </source>
</evidence>
<evidence type="ECO:0000259" key="1">
    <source>
        <dbReference type="Pfam" id="PF12315"/>
    </source>
</evidence>
<dbReference type="InterPro" id="IPR022087">
    <property type="entry name" value="DA1-like_dom"/>
</dbReference>
<dbReference type="AlphaFoldDB" id="A0A841R945"/>
<dbReference type="PANTHER" id="PTHR24209:SF7">
    <property type="entry name" value="PROTEIN DA1-RELATED 2"/>
    <property type="match status" value="1"/>
</dbReference>
<keyword evidence="3" id="KW-1185">Reference proteome</keyword>
<evidence type="ECO:0000313" key="3">
    <source>
        <dbReference type="Proteomes" id="UP000587760"/>
    </source>
</evidence>